<dbReference type="SUPFAM" id="SSF50346">
    <property type="entry name" value="PRC-barrel domain"/>
    <property type="match status" value="1"/>
</dbReference>
<gene>
    <name evidence="2" type="ORF">SYNTR_1108</name>
</gene>
<name>A0A6I6DK16_9FIRM</name>
<dbReference type="AlphaFoldDB" id="A0A6I6DK16"/>
<dbReference type="PANTHER" id="PTHR40061">
    <property type="entry name" value="SPORULATION PROTEIN YLMC-RELATED"/>
    <property type="match status" value="1"/>
</dbReference>
<accession>A0A6I6DK16</accession>
<dbReference type="InterPro" id="IPR014238">
    <property type="entry name" value="Spore_YlmC/YmxH"/>
</dbReference>
<evidence type="ECO:0000313" key="3">
    <source>
        <dbReference type="Proteomes" id="UP000426444"/>
    </source>
</evidence>
<dbReference type="OrthoDB" id="6024937at2"/>
<dbReference type="PANTHER" id="PTHR40061:SF1">
    <property type="entry name" value="SPORULATION PROTEIN YLMC-RELATED"/>
    <property type="match status" value="1"/>
</dbReference>
<dbReference type="InterPro" id="IPR027275">
    <property type="entry name" value="PRC-brl_dom"/>
</dbReference>
<dbReference type="KEGG" id="salq:SYNTR_1108"/>
<dbReference type="InterPro" id="IPR011033">
    <property type="entry name" value="PRC_barrel-like_sf"/>
</dbReference>
<protein>
    <submittedName>
        <fullName evidence="2">YlmC</fullName>
    </submittedName>
</protein>
<organism evidence="2 3">
    <name type="scientific">Candidatus Syntrophocurvum alkaliphilum</name>
    <dbReference type="NCBI Taxonomy" id="2293317"/>
    <lineage>
        <taxon>Bacteria</taxon>
        <taxon>Bacillati</taxon>
        <taxon>Bacillota</taxon>
        <taxon>Clostridia</taxon>
        <taxon>Eubacteriales</taxon>
        <taxon>Syntrophomonadaceae</taxon>
        <taxon>Candidatus Syntrophocurvum</taxon>
    </lineage>
</organism>
<evidence type="ECO:0000313" key="2">
    <source>
        <dbReference type="EMBL" id="QGT99701.1"/>
    </source>
</evidence>
<dbReference type="RefSeq" id="WP_156203574.1">
    <property type="nucleotide sequence ID" value="NZ_CP046457.1"/>
</dbReference>
<reference evidence="3" key="1">
    <citation type="journal article" date="2019" name="Microbiology">
        <title>Complete Genome Sequence of an Uncultured Bacterium of the Candidate Phylum Bipolaricaulota.</title>
        <authorList>
            <person name="Kadnikov V.V."/>
            <person name="Mardanov A.V."/>
            <person name="Beletsky A.V."/>
            <person name="Frank Y.A."/>
            <person name="Karnachuk O.V."/>
            <person name="Ravin N.V."/>
        </authorList>
    </citation>
    <scope>NUCLEOTIDE SEQUENCE [LARGE SCALE GENOMIC DNA]</scope>
</reference>
<dbReference type="NCBIfam" id="TIGR02888">
    <property type="entry name" value="spore_YlmC_YmxH"/>
    <property type="match status" value="1"/>
</dbReference>
<dbReference type="Pfam" id="PF05239">
    <property type="entry name" value="PRC"/>
    <property type="match status" value="1"/>
</dbReference>
<evidence type="ECO:0000259" key="1">
    <source>
        <dbReference type="Pfam" id="PF05239"/>
    </source>
</evidence>
<feature type="domain" description="PRC-barrel" evidence="1">
    <location>
        <begin position="2"/>
        <end position="77"/>
    </location>
</feature>
<dbReference type="Proteomes" id="UP000426444">
    <property type="component" value="Chromosome"/>
</dbReference>
<sequence>MVKISDIRNREIINILDGKKLGNIIDIELDLENGRILAFILPGRMRGFSIFSKREEVVVPWDKIIRIGRDVILVEVPVYNEIDRYRDNRLPDDDDLY</sequence>
<keyword evidence="3" id="KW-1185">Reference proteome</keyword>
<dbReference type="EMBL" id="CP046457">
    <property type="protein sequence ID" value="QGT99701.1"/>
    <property type="molecule type" value="Genomic_DNA"/>
</dbReference>
<dbReference type="Gene3D" id="2.30.30.240">
    <property type="entry name" value="PRC-barrel domain"/>
    <property type="match status" value="1"/>
</dbReference>
<proteinExistence type="predicted"/>